<dbReference type="RefSeq" id="WP_107751772.1">
    <property type="nucleotide sequence ID" value="NZ_QBKF01000005.1"/>
</dbReference>
<dbReference type="InterPro" id="IPR052537">
    <property type="entry name" value="Extradiol_RC_dioxygenase"/>
</dbReference>
<dbReference type="PROSITE" id="PS51819">
    <property type="entry name" value="VOC"/>
    <property type="match status" value="1"/>
</dbReference>
<dbReference type="Pfam" id="PF00903">
    <property type="entry name" value="Glyoxalase"/>
    <property type="match status" value="1"/>
</dbReference>
<dbReference type="Proteomes" id="UP000244810">
    <property type="component" value="Unassembled WGS sequence"/>
</dbReference>
<comment type="caution">
    <text evidence="3">The sequence shown here is derived from an EMBL/GenBank/DDBJ whole genome shotgun (WGS) entry which is preliminary data.</text>
</comment>
<dbReference type="Gene3D" id="3.10.180.10">
    <property type="entry name" value="2,3-Dihydroxybiphenyl 1,2-Dioxygenase, domain 1"/>
    <property type="match status" value="2"/>
</dbReference>
<proteinExistence type="predicted"/>
<dbReference type="InterPro" id="IPR004360">
    <property type="entry name" value="Glyas_Fos-R_dOase_dom"/>
</dbReference>
<dbReference type="SUPFAM" id="SSF54593">
    <property type="entry name" value="Glyoxalase/Bleomycin resistance protein/Dihydroxybiphenyl dioxygenase"/>
    <property type="match status" value="1"/>
</dbReference>
<feature type="domain" description="VOC" evidence="2">
    <location>
        <begin position="17"/>
        <end position="144"/>
    </location>
</feature>
<dbReference type="PANTHER" id="PTHR36110">
    <property type="entry name" value="RING-CLEAVING DIOXYGENASE MHQE-RELATED"/>
    <property type="match status" value="1"/>
</dbReference>
<evidence type="ECO:0000313" key="3">
    <source>
        <dbReference type="EMBL" id="PVE45275.1"/>
    </source>
</evidence>
<name>A0A2T7UKS7_9RHOB</name>
<feature type="region of interest" description="Disordered" evidence="1">
    <location>
        <begin position="312"/>
        <end position="335"/>
    </location>
</feature>
<protein>
    <recommendedName>
        <fullName evidence="2">VOC domain-containing protein</fullName>
    </recommendedName>
</protein>
<keyword evidence="4" id="KW-1185">Reference proteome</keyword>
<evidence type="ECO:0000313" key="4">
    <source>
        <dbReference type="Proteomes" id="UP000244810"/>
    </source>
</evidence>
<accession>A0A2T7UKS7</accession>
<dbReference type="EMBL" id="QDDR01000016">
    <property type="protein sequence ID" value="PVE45275.1"/>
    <property type="molecule type" value="Genomic_DNA"/>
</dbReference>
<organism evidence="3 4">
    <name type="scientific">Pararhodobacter aggregans</name>
    <dbReference type="NCBI Taxonomy" id="404875"/>
    <lineage>
        <taxon>Bacteria</taxon>
        <taxon>Pseudomonadati</taxon>
        <taxon>Pseudomonadota</taxon>
        <taxon>Alphaproteobacteria</taxon>
        <taxon>Rhodobacterales</taxon>
        <taxon>Paracoccaceae</taxon>
        <taxon>Pararhodobacter</taxon>
    </lineage>
</organism>
<dbReference type="PANTHER" id="PTHR36110:SF4">
    <property type="entry name" value="RING-CLEAVING DIOXYGENASE MHQA-RELATED"/>
    <property type="match status" value="1"/>
</dbReference>
<dbReference type="AlphaFoldDB" id="A0A2T7UKS7"/>
<evidence type="ECO:0000256" key="1">
    <source>
        <dbReference type="SAM" id="MobiDB-lite"/>
    </source>
</evidence>
<dbReference type="InterPro" id="IPR037523">
    <property type="entry name" value="VOC_core"/>
</dbReference>
<dbReference type="InterPro" id="IPR029068">
    <property type="entry name" value="Glyas_Bleomycin-R_OHBP_Dase"/>
</dbReference>
<gene>
    <name evidence="3" type="ORF">DDE23_22140</name>
</gene>
<sequence length="335" mass="37652">MPKTDARPTRPNRPLNGNHHITGITADVTANVDFWSRIMGLRFVKKTLNFETTFRYHTYFGNTDGDVGSVVTFLEFKEFPRGLPGKGNHHAAILRVKSHAALDYWMDRLTQEQVYSELIRLDPTQPRRLVFQDPEGHNVELIATDASDPPQAFPASDIPADFRVTGIEGIRTNASLDEIAPYAEHMGFTRNDGLGRYELQGTTRSSRWYSNPAPNPLPFQEIAVGVWHHLALDAEENLQGWRDFSNEGPLRTTPVYDHHVFDSCYTNTPAIIELTSAGPGFLVDQTKEELGERLALSKRVEPLRAKLERELTPITNPRRADGTLISEPASKPARA</sequence>
<reference evidence="3 4" key="1">
    <citation type="journal article" date="2011" name="Syst. Appl. Microbiol.">
        <title>Defluviimonas denitrificans gen. nov., sp. nov., and Pararhodobacter aggregans gen. nov., sp. nov., non-phototrophic Rhodobacteraceae from the biofilter of a marine aquaculture.</title>
        <authorList>
            <person name="Foesel B.U."/>
            <person name="Drake H.L."/>
            <person name="Schramm A."/>
        </authorList>
    </citation>
    <scope>NUCLEOTIDE SEQUENCE [LARGE SCALE GENOMIC DNA]</scope>
    <source>
        <strain evidence="3 4">D1-19</strain>
    </source>
</reference>
<feature type="region of interest" description="Disordered" evidence="1">
    <location>
        <begin position="1"/>
        <end position="20"/>
    </location>
</feature>
<dbReference type="OrthoDB" id="9785698at2"/>
<evidence type="ECO:0000259" key="2">
    <source>
        <dbReference type="PROSITE" id="PS51819"/>
    </source>
</evidence>